<reference evidence="6 7" key="1">
    <citation type="submission" date="2021-03" db="EMBL/GenBank/DDBJ databases">
        <title>Genomic Encyclopedia of Type Strains, Phase IV (KMG-IV): sequencing the most valuable type-strain genomes for metagenomic binning, comparative biology and taxonomic classification.</title>
        <authorList>
            <person name="Goeker M."/>
        </authorList>
    </citation>
    <scope>NUCLEOTIDE SEQUENCE [LARGE SCALE GENOMIC DNA]</scope>
    <source>
        <strain evidence="6 7">DSM 26048</strain>
    </source>
</reference>
<evidence type="ECO:0000256" key="4">
    <source>
        <dbReference type="ARBA" id="ARBA00023136"/>
    </source>
</evidence>
<dbReference type="RefSeq" id="WP_209969929.1">
    <property type="nucleotide sequence ID" value="NZ_JAGGLB010000002.1"/>
</dbReference>
<dbReference type="InterPro" id="IPR002523">
    <property type="entry name" value="MgTranspt_CorA/ZnTranspt_ZntB"/>
</dbReference>
<keyword evidence="7" id="KW-1185">Reference proteome</keyword>
<evidence type="ECO:0000313" key="6">
    <source>
        <dbReference type="EMBL" id="MBP1989103.1"/>
    </source>
</evidence>
<dbReference type="PANTHER" id="PTHR46494">
    <property type="entry name" value="CORA FAMILY METAL ION TRANSPORTER (EUROFUNG)"/>
    <property type="match status" value="1"/>
</dbReference>
<comment type="caution">
    <text evidence="6">The sequence shown here is derived from an EMBL/GenBank/DDBJ whole genome shotgun (WGS) entry which is preliminary data.</text>
</comment>
<dbReference type="SUPFAM" id="SSF144083">
    <property type="entry name" value="Magnesium transport protein CorA, transmembrane region"/>
    <property type="match status" value="1"/>
</dbReference>
<organism evidence="6 7">
    <name type="scientific">Paenibacillus eucommiae</name>
    <dbReference type="NCBI Taxonomy" id="1355755"/>
    <lineage>
        <taxon>Bacteria</taxon>
        <taxon>Bacillati</taxon>
        <taxon>Bacillota</taxon>
        <taxon>Bacilli</taxon>
        <taxon>Bacillales</taxon>
        <taxon>Paenibacillaceae</taxon>
        <taxon>Paenibacillus</taxon>
    </lineage>
</organism>
<dbReference type="Proteomes" id="UP001519287">
    <property type="component" value="Unassembled WGS sequence"/>
</dbReference>
<evidence type="ECO:0000256" key="2">
    <source>
        <dbReference type="ARBA" id="ARBA00022692"/>
    </source>
</evidence>
<dbReference type="Pfam" id="PF01544">
    <property type="entry name" value="CorA"/>
    <property type="match status" value="1"/>
</dbReference>
<dbReference type="InterPro" id="IPR045863">
    <property type="entry name" value="CorA_TM1_TM2"/>
</dbReference>
<dbReference type="CDD" id="cd12821">
    <property type="entry name" value="EcCorA_ZntB-like"/>
    <property type="match status" value="1"/>
</dbReference>
<feature type="transmembrane region" description="Helical" evidence="5">
    <location>
        <begin position="275"/>
        <end position="296"/>
    </location>
</feature>
<accession>A0ABS4ING7</accession>
<comment type="subcellular location">
    <subcellularLocation>
        <location evidence="1">Cell membrane</location>
        <topology evidence="1">Multi-pass membrane protein</topology>
    </subcellularLocation>
</comment>
<proteinExistence type="predicted"/>
<dbReference type="Gene3D" id="1.20.58.340">
    <property type="entry name" value="Magnesium transport protein CorA, transmembrane region"/>
    <property type="match status" value="1"/>
</dbReference>
<keyword evidence="4 5" id="KW-0472">Membrane</keyword>
<keyword evidence="3 5" id="KW-1133">Transmembrane helix</keyword>
<keyword evidence="2 5" id="KW-0812">Transmembrane</keyword>
<evidence type="ECO:0000256" key="3">
    <source>
        <dbReference type="ARBA" id="ARBA00022989"/>
    </source>
</evidence>
<dbReference type="EMBL" id="JAGGLB010000002">
    <property type="protein sequence ID" value="MBP1989103.1"/>
    <property type="molecule type" value="Genomic_DNA"/>
</dbReference>
<evidence type="ECO:0000256" key="1">
    <source>
        <dbReference type="ARBA" id="ARBA00004651"/>
    </source>
</evidence>
<evidence type="ECO:0000313" key="7">
    <source>
        <dbReference type="Proteomes" id="UP001519287"/>
    </source>
</evidence>
<sequence length="316" mass="37318">MALTIRKFHTGWNWQQFHQSDEVQIDSNQEADTVFIQWLERGERVCKNSVGVHVLGDNKAFYGFLEYGRDPEKIGELPLLRYYVTQDKLVTNELNQQFWSEQEQEELIRKLEFSKSAVDGFFVLIGEIINKFLEGIDDFEESLRMLEIEMKEGRNRGSVLDEIIKHRYLLLHWTSLTIPLQEISLAAEEVYLDDLEQSEDYKRTKLRLERIVTLQNYYEKQIDTLLSIDDNLTNYRGNEIMRALTVFTAIFTPVMAFAAIWGMNFEEMPELEWQWGYFGSLAFIFISTLFVYLWLLKKGWLGDLLKGKSQEEKNKV</sequence>
<feature type="transmembrane region" description="Helical" evidence="5">
    <location>
        <begin position="243"/>
        <end position="263"/>
    </location>
</feature>
<protein>
    <submittedName>
        <fullName evidence="6">Mg2+ and Co2+ transporter CorA</fullName>
    </submittedName>
</protein>
<evidence type="ECO:0000256" key="5">
    <source>
        <dbReference type="SAM" id="Phobius"/>
    </source>
</evidence>
<dbReference type="PANTHER" id="PTHR46494:SF2">
    <property type="entry name" value="MAGNESIUM TRANSPORT PROTEIN CORA"/>
    <property type="match status" value="1"/>
</dbReference>
<gene>
    <name evidence="6" type="ORF">J2Z66_000698</name>
</gene>
<name>A0ABS4ING7_9BACL</name>